<dbReference type="STRING" id="27342.A0A0H2RAU5"/>
<dbReference type="GO" id="GO:0000139">
    <property type="term" value="C:Golgi membrane"/>
    <property type="evidence" value="ECO:0007669"/>
    <property type="project" value="UniProtKB-SubCell"/>
</dbReference>
<evidence type="ECO:0000256" key="6">
    <source>
        <dbReference type="RuleBase" id="RU361264"/>
    </source>
</evidence>
<keyword evidence="9" id="KW-1185">Reference proteome</keyword>
<dbReference type="AlphaFoldDB" id="A0A0H2RAU5"/>
<evidence type="ECO:0000256" key="1">
    <source>
        <dbReference type="ARBA" id="ARBA00004141"/>
    </source>
</evidence>
<evidence type="ECO:0000313" key="8">
    <source>
        <dbReference type="EMBL" id="KLO06623.1"/>
    </source>
</evidence>
<name>A0A0H2RAU5_9AGAM</name>
<dbReference type="EMBL" id="KQ086192">
    <property type="protein sequence ID" value="KLO06623.1"/>
    <property type="molecule type" value="Genomic_DNA"/>
</dbReference>
<comment type="similarity">
    <text evidence="2 6">Belongs to the YIP1 family.</text>
</comment>
<dbReference type="InterPro" id="IPR006977">
    <property type="entry name" value="Yip1_dom"/>
</dbReference>
<comment type="subcellular location">
    <subcellularLocation>
        <location evidence="6">Golgi apparatus membrane</location>
        <topology evidence="6">Multi-pass membrane protein</topology>
    </subcellularLocation>
    <subcellularLocation>
        <location evidence="1">Membrane</location>
        <topology evidence="1">Multi-pass membrane protein</topology>
    </subcellularLocation>
</comment>
<dbReference type="Proteomes" id="UP000053477">
    <property type="component" value="Unassembled WGS sequence"/>
</dbReference>
<reference evidence="8 9" key="1">
    <citation type="submission" date="2015-04" db="EMBL/GenBank/DDBJ databases">
        <title>Complete genome sequence of Schizopora paradoxa KUC8140, a cosmopolitan wood degrader in East Asia.</title>
        <authorList>
            <consortium name="DOE Joint Genome Institute"/>
            <person name="Min B."/>
            <person name="Park H."/>
            <person name="Jang Y."/>
            <person name="Kim J.-J."/>
            <person name="Kim K.H."/>
            <person name="Pangilinan J."/>
            <person name="Lipzen A."/>
            <person name="Riley R."/>
            <person name="Grigoriev I.V."/>
            <person name="Spatafora J.W."/>
            <person name="Choi I.-G."/>
        </authorList>
    </citation>
    <scope>NUCLEOTIDE SEQUENCE [LARGE SCALE GENOMIC DNA]</scope>
    <source>
        <strain evidence="8 9">KUC8140</strain>
    </source>
</reference>
<sequence>MSGYEAIEADDERVEQGNGLEFKSYLENESNTGRNAAGRGYLSDQPQRSGSFWTFEYYQQYFDVDTNTVLQRCVGTLIPKPNYVANYLTPSPDLYGPFWTLTTLIFSLFVFSSLASSIVAYLSDQPVVYNFQLLSIAVSLIYAYGLGFPALLWIALRYMGVNDWSLIEAISVWGYGQFVWIPVAVLCVIPVPLVRWVLVGIAFCVSGYFLVANVYPVLASAESKATRSLVIIIALLHAALALALKVLFFSYYIVKQIGVKDPLGGETGDEVPTLFF</sequence>
<dbReference type="InterPro" id="IPR039765">
    <property type="entry name" value="Yip5/YIPF1/YIPF2"/>
</dbReference>
<feature type="domain" description="Yip1" evidence="7">
    <location>
        <begin position="78"/>
        <end position="242"/>
    </location>
</feature>
<evidence type="ECO:0000256" key="3">
    <source>
        <dbReference type="ARBA" id="ARBA00022692"/>
    </source>
</evidence>
<dbReference type="Pfam" id="PF04893">
    <property type="entry name" value="Yip1"/>
    <property type="match status" value="1"/>
</dbReference>
<keyword evidence="5 6" id="KW-0472">Membrane</keyword>
<organism evidence="8 9">
    <name type="scientific">Schizopora paradoxa</name>
    <dbReference type="NCBI Taxonomy" id="27342"/>
    <lineage>
        <taxon>Eukaryota</taxon>
        <taxon>Fungi</taxon>
        <taxon>Dikarya</taxon>
        <taxon>Basidiomycota</taxon>
        <taxon>Agaricomycotina</taxon>
        <taxon>Agaricomycetes</taxon>
        <taxon>Hymenochaetales</taxon>
        <taxon>Schizoporaceae</taxon>
        <taxon>Schizopora</taxon>
    </lineage>
</organism>
<dbReference type="PANTHER" id="PTHR12822:SF2">
    <property type="entry name" value="PROTEIN YIPF"/>
    <property type="match status" value="1"/>
</dbReference>
<keyword evidence="3 6" id="KW-0812">Transmembrane</keyword>
<evidence type="ECO:0000259" key="7">
    <source>
        <dbReference type="Pfam" id="PF04893"/>
    </source>
</evidence>
<evidence type="ECO:0000256" key="4">
    <source>
        <dbReference type="ARBA" id="ARBA00022989"/>
    </source>
</evidence>
<keyword evidence="4 6" id="KW-1133">Transmembrane helix</keyword>
<proteinExistence type="inferred from homology"/>
<evidence type="ECO:0000313" key="9">
    <source>
        <dbReference type="Proteomes" id="UP000053477"/>
    </source>
</evidence>
<dbReference type="FunCoup" id="A0A0H2RAU5">
    <property type="interactions" value="247"/>
</dbReference>
<dbReference type="OrthoDB" id="10256463at2759"/>
<feature type="transmembrane region" description="Helical" evidence="6">
    <location>
        <begin position="170"/>
        <end position="189"/>
    </location>
</feature>
<feature type="transmembrane region" description="Helical" evidence="6">
    <location>
        <begin position="196"/>
        <end position="218"/>
    </location>
</feature>
<feature type="transmembrane region" description="Helical" evidence="6">
    <location>
        <begin position="98"/>
        <end position="122"/>
    </location>
</feature>
<feature type="transmembrane region" description="Helical" evidence="6">
    <location>
        <begin position="134"/>
        <end position="158"/>
    </location>
</feature>
<feature type="transmembrane region" description="Helical" evidence="6">
    <location>
        <begin position="230"/>
        <end position="254"/>
    </location>
</feature>
<dbReference type="GO" id="GO:0016192">
    <property type="term" value="P:vesicle-mediated transport"/>
    <property type="evidence" value="ECO:0007669"/>
    <property type="project" value="InterPro"/>
</dbReference>
<dbReference type="PANTHER" id="PTHR12822">
    <property type="entry name" value="PROTEIN YIPF"/>
    <property type="match status" value="1"/>
</dbReference>
<evidence type="ECO:0000256" key="2">
    <source>
        <dbReference type="ARBA" id="ARBA00010596"/>
    </source>
</evidence>
<protein>
    <recommendedName>
        <fullName evidence="6">Protein YIP</fullName>
    </recommendedName>
</protein>
<accession>A0A0H2RAU5</accession>
<dbReference type="GO" id="GO:0031267">
    <property type="term" value="F:small GTPase binding"/>
    <property type="evidence" value="ECO:0007669"/>
    <property type="project" value="InterPro"/>
</dbReference>
<evidence type="ECO:0000256" key="5">
    <source>
        <dbReference type="ARBA" id="ARBA00023136"/>
    </source>
</evidence>
<dbReference type="InParanoid" id="A0A0H2RAU5"/>
<gene>
    <name evidence="8" type="ORF">SCHPADRAFT_910203</name>
</gene>